<keyword evidence="1" id="KW-1133">Transmembrane helix</keyword>
<evidence type="ECO:0000256" key="1">
    <source>
        <dbReference type="SAM" id="Phobius"/>
    </source>
</evidence>
<evidence type="ECO:0000313" key="3">
    <source>
        <dbReference type="EMBL" id="MFB9756828.1"/>
    </source>
</evidence>
<keyword evidence="4" id="KW-1185">Reference proteome</keyword>
<organism evidence="3 4">
    <name type="scientific">Paenibacillus hodogayensis</name>
    <dbReference type="NCBI Taxonomy" id="279208"/>
    <lineage>
        <taxon>Bacteria</taxon>
        <taxon>Bacillati</taxon>
        <taxon>Bacillota</taxon>
        <taxon>Bacilli</taxon>
        <taxon>Bacillales</taxon>
        <taxon>Paenibacillaceae</taxon>
        <taxon>Paenibacillus</taxon>
    </lineage>
</organism>
<dbReference type="RefSeq" id="WP_344904416.1">
    <property type="nucleotide sequence ID" value="NZ_BAAAYO010000002.1"/>
</dbReference>
<dbReference type="Pfam" id="PF19701">
    <property type="entry name" value="DUF6199"/>
    <property type="match status" value="1"/>
</dbReference>
<feature type="domain" description="DUF6199" evidence="2">
    <location>
        <begin position="4"/>
        <end position="62"/>
    </location>
</feature>
<protein>
    <submittedName>
        <fullName evidence="3">DUF6199 family natural product biosynthesis protein</fullName>
    </submittedName>
</protein>
<gene>
    <name evidence="3" type="ORF">ACFFNY_35115</name>
</gene>
<proteinExistence type="predicted"/>
<keyword evidence="1" id="KW-0472">Membrane</keyword>
<evidence type="ECO:0000259" key="2">
    <source>
        <dbReference type="Pfam" id="PF19701"/>
    </source>
</evidence>
<dbReference type="InterPro" id="IPR045679">
    <property type="entry name" value="DUF6199"/>
</dbReference>
<feature type="transmembrane region" description="Helical" evidence="1">
    <location>
        <begin position="48"/>
        <end position="65"/>
    </location>
</feature>
<dbReference type="EMBL" id="JBHMAG010000029">
    <property type="protein sequence ID" value="MFB9756828.1"/>
    <property type="molecule type" value="Genomic_DNA"/>
</dbReference>
<sequence length="66" mass="7400">MLFLAIILIFIGLTMLIRPSLIWAITESWKSNDATEPSDLYKLSTRFGGVMFTLIGIGLCIAYVFI</sequence>
<comment type="caution">
    <text evidence="3">The sequence shown here is derived from an EMBL/GenBank/DDBJ whole genome shotgun (WGS) entry which is preliminary data.</text>
</comment>
<evidence type="ECO:0000313" key="4">
    <source>
        <dbReference type="Proteomes" id="UP001589619"/>
    </source>
</evidence>
<accession>A0ABV5W8D2</accession>
<name>A0ABV5W8D2_9BACL</name>
<reference evidence="3 4" key="1">
    <citation type="submission" date="2024-09" db="EMBL/GenBank/DDBJ databases">
        <authorList>
            <person name="Sun Q."/>
            <person name="Mori K."/>
        </authorList>
    </citation>
    <scope>NUCLEOTIDE SEQUENCE [LARGE SCALE GENOMIC DNA]</scope>
    <source>
        <strain evidence="3 4">JCM 12520</strain>
    </source>
</reference>
<keyword evidence="1" id="KW-0812">Transmembrane</keyword>
<dbReference type="Proteomes" id="UP001589619">
    <property type="component" value="Unassembled WGS sequence"/>
</dbReference>